<feature type="binding site" evidence="2">
    <location>
        <begin position="31"/>
        <end position="34"/>
    </location>
    <ligand>
        <name>substrate</name>
    </ligand>
</feature>
<dbReference type="Gene3D" id="3.40.1180.10">
    <property type="entry name" value="Decaprenyl diphosphate synthase-like"/>
    <property type="match status" value="1"/>
</dbReference>
<evidence type="ECO:0000256" key="2">
    <source>
        <dbReference type="HAMAP-Rule" id="MF_01139"/>
    </source>
</evidence>
<feature type="binding site" evidence="2">
    <location>
        <position position="81"/>
    </location>
    <ligand>
        <name>substrate</name>
    </ligand>
</feature>
<evidence type="ECO:0000313" key="4">
    <source>
        <dbReference type="Proteomes" id="UP000605148"/>
    </source>
</evidence>
<dbReference type="PROSITE" id="PS01066">
    <property type="entry name" value="UPP_SYNTHASE"/>
    <property type="match status" value="1"/>
</dbReference>
<keyword evidence="1 2" id="KW-0808">Transferase</keyword>
<feature type="binding site" evidence="2">
    <location>
        <begin position="204"/>
        <end position="206"/>
    </location>
    <ligand>
        <name>substrate</name>
    </ligand>
</feature>
<dbReference type="NCBIfam" id="NF011405">
    <property type="entry name" value="PRK14830.1"/>
    <property type="match status" value="1"/>
</dbReference>
<dbReference type="FunFam" id="3.40.1180.10:FF:000001">
    <property type="entry name" value="(2E,6E)-farnesyl-diphosphate-specific ditrans,polycis-undecaprenyl-diphosphate synthase"/>
    <property type="match status" value="1"/>
</dbReference>
<feature type="binding site" evidence="2">
    <location>
        <position position="30"/>
    </location>
    <ligand>
        <name>Mg(2+)</name>
        <dbReference type="ChEBI" id="CHEBI:18420"/>
    </ligand>
</feature>
<dbReference type="PANTHER" id="PTHR10291">
    <property type="entry name" value="DEHYDRODOLICHYL DIPHOSPHATE SYNTHASE FAMILY MEMBER"/>
    <property type="match status" value="1"/>
</dbReference>
<dbReference type="GO" id="GO:0000287">
    <property type="term" value="F:magnesium ion binding"/>
    <property type="evidence" value="ECO:0007669"/>
    <property type="project" value="UniProtKB-UniRule"/>
</dbReference>
<feature type="binding site" evidence="2">
    <location>
        <position position="198"/>
    </location>
    <ligand>
        <name>substrate</name>
    </ligand>
</feature>
<dbReference type="GO" id="GO:0008834">
    <property type="term" value="F:ditrans,polycis-undecaprenyl-diphosphate synthase [(2E,6E)-farnesyl-diphosphate specific] activity"/>
    <property type="evidence" value="ECO:0007669"/>
    <property type="project" value="TreeGrafter"/>
</dbReference>
<dbReference type="CDD" id="cd00475">
    <property type="entry name" value="Cis_IPPS"/>
    <property type="match status" value="1"/>
</dbReference>
<feature type="active site" description="Proton acceptor" evidence="2">
    <location>
        <position position="78"/>
    </location>
</feature>
<dbReference type="HAMAP" id="MF_01139">
    <property type="entry name" value="ISPT"/>
    <property type="match status" value="1"/>
</dbReference>
<keyword evidence="4" id="KW-1185">Reference proteome</keyword>
<dbReference type="EMBL" id="BMFA01000013">
    <property type="protein sequence ID" value="GGB60386.1"/>
    <property type="molecule type" value="Genomic_DNA"/>
</dbReference>
<comment type="similarity">
    <text evidence="2">Belongs to the UPP synthase family.</text>
</comment>
<evidence type="ECO:0000313" key="3">
    <source>
        <dbReference type="EMBL" id="GGB60386.1"/>
    </source>
</evidence>
<dbReference type="InterPro" id="IPR036424">
    <property type="entry name" value="UPP_synth-like_sf"/>
</dbReference>
<dbReference type="Proteomes" id="UP000605148">
    <property type="component" value="Unassembled WGS sequence"/>
</dbReference>
<dbReference type="AlphaFoldDB" id="A0A916X351"/>
<comment type="caution">
    <text evidence="3">The sequence shown here is derived from an EMBL/GenBank/DDBJ whole genome shotgun (WGS) entry which is preliminary data.</text>
</comment>
<dbReference type="OrthoDB" id="4191603at2"/>
<accession>A0A916X351</accession>
<feature type="binding site" evidence="2">
    <location>
        <position position="79"/>
    </location>
    <ligand>
        <name>substrate</name>
    </ligand>
</feature>
<feature type="binding site" evidence="2">
    <location>
        <position position="35"/>
    </location>
    <ligand>
        <name>substrate</name>
    </ligand>
</feature>
<evidence type="ECO:0000256" key="1">
    <source>
        <dbReference type="ARBA" id="ARBA00022679"/>
    </source>
</evidence>
<protein>
    <recommendedName>
        <fullName evidence="2">Isoprenyl transferase</fullName>
        <ecNumber evidence="2">2.5.1.-</ecNumber>
    </recommendedName>
</protein>
<feature type="binding site" evidence="2">
    <location>
        <position position="43"/>
    </location>
    <ligand>
        <name>substrate</name>
    </ligand>
</feature>
<comment type="function">
    <text evidence="2">Catalyzes the condensation of isopentenyl diphosphate (IPP) with allylic pyrophosphates generating different type of terpenoids.</text>
</comment>
<feature type="active site" evidence="2">
    <location>
        <position position="30"/>
    </location>
</feature>
<comment type="cofactor">
    <cofactor evidence="2">
        <name>Mg(2+)</name>
        <dbReference type="ChEBI" id="CHEBI:18420"/>
    </cofactor>
    <text evidence="2">Binds 2 magnesium ions per subunit.</text>
</comment>
<dbReference type="EC" id="2.5.1.-" evidence="2"/>
<comment type="subunit">
    <text evidence="2">Homodimer.</text>
</comment>
<dbReference type="RefSeq" id="WP_150497490.1">
    <property type="nucleotide sequence ID" value="NZ_BMFA01000013.1"/>
</dbReference>
<reference evidence="3" key="1">
    <citation type="journal article" date="2014" name="Int. J. Syst. Evol. Microbiol.">
        <title>Complete genome sequence of Corynebacterium casei LMG S-19264T (=DSM 44701T), isolated from a smear-ripened cheese.</title>
        <authorList>
            <consortium name="US DOE Joint Genome Institute (JGI-PGF)"/>
            <person name="Walter F."/>
            <person name="Albersmeier A."/>
            <person name="Kalinowski J."/>
            <person name="Ruckert C."/>
        </authorList>
    </citation>
    <scope>NUCLEOTIDE SEQUENCE</scope>
    <source>
        <strain evidence="3">CGMCC 1.12426</strain>
    </source>
</reference>
<proteinExistence type="inferred from homology"/>
<gene>
    <name evidence="3" type="primary">uppS</name>
    <name evidence="3" type="ORF">GCM10011316_35540</name>
</gene>
<dbReference type="Pfam" id="PF01255">
    <property type="entry name" value="Prenyltransf"/>
    <property type="match status" value="1"/>
</dbReference>
<dbReference type="GO" id="GO:0016094">
    <property type="term" value="P:polyprenol biosynthetic process"/>
    <property type="evidence" value="ECO:0007669"/>
    <property type="project" value="TreeGrafter"/>
</dbReference>
<reference evidence="3" key="2">
    <citation type="submission" date="2020-09" db="EMBL/GenBank/DDBJ databases">
        <authorList>
            <person name="Sun Q."/>
            <person name="Zhou Y."/>
        </authorList>
    </citation>
    <scope>NUCLEOTIDE SEQUENCE</scope>
    <source>
        <strain evidence="3">CGMCC 1.12426</strain>
    </source>
</reference>
<name>A0A916X351_9HYPH</name>
<organism evidence="3 4">
    <name type="scientific">Roseibium aquae</name>
    <dbReference type="NCBI Taxonomy" id="1323746"/>
    <lineage>
        <taxon>Bacteria</taxon>
        <taxon>Pseudomonadati</taxon>
        <taxon>Pseudomonadota</taxon>
        <taxon>Alphaproteobacteria</taxon>
        <taxon>Hyphomicrobiales</taxon>
        <taxon>Stappiaceae</taxon>
        <taxon>Roseibium</taxon>
    </lineage>
</organism>
<feature type="binding site" evidence="2">
    <location>
        <position position="47"/>
    </location>
    <ligand>
        <name>substrate</name>
    </ligand>
</feature>
<feature type="binding site" evidence="2">
    <location>
        <position position="217"/>
    </location>
    <ligand>
        <name>Mg(2+)</name>
        <dbReference type="ChEBI" id="CHEBI:18420"/>
    </ligand>
</feature>
<dbReference type="NCBIfam" id="NF011408">
    <property type="entry name" value="PRK14834.1"/>
    <property type="match status" value="1"/>
</dbReference>
<keyword evidence="2" id="KW-0479">Metal-binding</keyword>
<sequence length="255" mass="28854">MTAIPERLQESVDPVPGRRTLPRHVAFIMDGNGRWAKARGLPRTEGHRRGLEALRETVRHAGELGIEFMTIYSFSSENWNRPETEVNFLMGLLRRFLQRDLSELHKANIHIRVVGERNDLEPGIRRLLEEAEAITRHNSGMTLVVAFNYGGRNELVRAAQRLAAQVASGAIEADDIDENAMAAALDTAGIPDPDLLIRTSGELRLSNFLLWQSAYTEFHFTPVYWPDFDASCFDAALEDYYGRDRRYGGLTAQVR</sequence>
<keyword evidence="2" id="KW-0460">Magnesium</keyword>
<dbReference type="SUPFAM" id="SSF64005">
    <property type="entry name" value="Undecaprenyl diphosphate synthase"/>
    <property type="match status" value="1"/>
</dbReference>
<dbReference type="NCBIfam" id="TIGR00055">
    <property type="entry name" value="uppS"/>
    <property type="match status" value="1"/>
</dbReference>
<dbReference type="InterPro" id="IPR001441">
    <property type="entry name" value="UPP_synth-like"/>
</dbReference>
<feature type="binding site" evidence="2">
    <location>
        <begin position="75"/>
        <end position="77"/>
    </location>
    <ligand>
        <name>substrate</name>
    </ligand>
</feature>
<dbReference type="PANTHER" id="PTHR10291:SF0">
    <property type="entry name" value="DEHYDRODOLICHYL DIPHOSPHATE SYNTHASE 2"/>
    <property type="match status" value="1"/>
</dbReference>
<dbReference type="InterPro" id="IPR018520">
    <property type="entry name" value="UPP_synth-like_CS"/>
</dbReference>
<dbReference type="GO" id="GO:0005829">
    <property type="term" value="C:cytosol"/>
    <property type="evidence" value="ECO:0007669"/>
    <property type="project" value="TreeGrafter"/>
</dbReference>